<dbReference type="Pfam" id="PF16653">
    <property type="entry name" value="Sacchrp_dh_C"/>
    <property type="match status" value="1"/>
</dbReference>
<name>A0A2U2D385_9PSED</name>
<dbReference type="EMBL" id="QFAW01000037">
    <property type="protein sequence ID" value="PWE41116.1"/>
    <property type="molecule type" value="Genomic_DNA"/>
</dbReference>
<dbReference type="Pfam" id="PF03435">
    <property type="entry name" value="Sacchrp_dh_NADP"/>
    <property type="match status" value="1"/>
</dbReference>
<dbReference type="OrthoDB" id="9767495at2"/>
<evidence type="ECO:0000313" key="4">
    <source>
        <dbReference type="Proteomes" id="UP000245056"/>
    </source>
</evidence>
<dbReference type="InterPro" id="IPR032095">
    <property type="entry name" value="Sacchrp_dh-like_C"/>
</dbReference>
<dbReference type="InterPro" id="IPR005097">
    <property type="entry name" value="Sacchrp_dh_NADP-bd"/>
</dbReference>
<evidence type="ECO:0008006" key="5">
    <source>
        <dbReference type="Google" id="ProtNLM"/>
    </source>
</evidence>
<evidence type="ECO:0000259" key="2">
    <source>
        <dbReference type="Pfam" id="PF16653"/>
    </source>
</evidence>
<reference evidence="3 4" key="1">
    <citation type="submission" date="2018-05" db="EMBL/GenBank/DDBJ databases">
        <title>Genome sequences of two Antarctic strains of Pseudomonas prosekii: insights into adaptation to extreme conditions.</title>
        <authorList>
            <person name="Snopkova K."/>
            <person name="Dufkova K."/>
            <person name="Cejkova D."/>
            <person name="Sedlacek I."/>
            <person name="Smajs D."/>
        </authorList>
    </citation>
    <scope>NUCLEOTIDE SEQUENCE [LARGE SCALE GENOMIC DNA]</scope>
    <source>
        <strain evidence="3 4">P2673</strain>
    </source>
</reference>
<evidence type="ECO:0000259" key="1">
    <source>
        <dbReference type="Pfam" id="PF03435"/>
    </source>
</evidence>
<dbReference type="RefSeq" id="WP_109521955.1">
    <property type="nucleotide sequence ID" value="NZ_QFAW01000037.1"/>
</dbReference>
<feature type="domain" description="Saccharopine dehydrogenase-like C-terminal" evidence="2">
    <location>
        <begin position="147"/>
        <end position="414"/>
    </location>
</feature>
<organism evidence="3 4">
    <name type="scientific">Pseudomonas prosekii</name>
    <dbReference type="NCBI Taxonomy" id="1148509"/>
    <lineage>
        <taxon>Bacteria</taxon>
        <taxon>Pseudomonadati</taxon>
        <taxon>Pseudomonadota</taxon>
        <taxon>Gammaproteobacteria</taxon>
        <taxon>Pseudomonadales</taxon>
        <taxon>Pseudomonadaceae</taxon>
        <taxon>Pseudomonas</taxon>
    </lineage>
</organism>
<dbReference type="Gene3D" id="3.30.360.30">
    <property type="entry name" value="homospermidine synthase like"/>
    <property type="match status" value="1"/>
</dbReference>
<evidence type="ECO:0000313" key="3">
    <source>
        <dbReference type="EMBL" id="PWE41116.1"/>
    </source>
</evidence>
<dbReference type="InterPro" id="IPR023181">
    <property type="entry name" value="Homospermid_syn-like_C"/>
</dbReference>
<protein>
    <recommendedName>
        <fullName evidence="5">Homospermidine synthase</fullName>
    </recommendedName>
</protein>
<gene>
    <name evidence="3" type="ORF">C9I49_22215</name>
</gene>
<sequence>MKVIENIVIVGFGSIAQALMPLLAERYDSNITIFEKDIDFSKEKIAKEFKASIIQKTITPNNFETAIGPHLNQKTFLLNLAVSVSSEALIRLAQQHDSLYLDTCIEPWEYLGNGDSTLTSNFYLRESIKKFGVGRKCGSPTAIVAHGANPGFISVLLKKALVDMAKINNIGFTPKNHQDWALLAKNLGIRVIQISERDTQVANTEKSDGHFMCTWSVDGLITECLQPAEMGWGSHENKLPDGSTLNRYSVAMYEQGREVLVKSWSPNYLEFSGYLLTHNESLSIAEYLTVGDSISPDYRPTVYYAYHPCDQAVASMALLRVGSEDNILSKEVLKDNIISGIDELGIFLISDTYKSFWLGSNLSIGKARKMAKYNSATSLQVVSSIIAGMAWAETHPNEGVLESEMLDWEFIYDVAEKYWQPIISQEIDWRPAHSESSLAFENFKVWP</sequence>
<comment type="caution">
    <text evidence="3">The sequence shown here is derived from an EMBL/GenBank/DDBJ whole genome shotgun (WGS) entry which is preliminary data.</text>
</comment>
<dbReference type="Proteomes" id="UP000245056">
    <property type="component" value="Unassembled WGS sequence"/>
</dbReference>
<feature type="domain" description="Saccharopine dehydrogenase NADP binding" evidence="1">
    <location>
        <begin position="7"/>
        <end position="131"/>
    </location>
</feature>
<proteinExistence type="predicted"/>
<dbReference type="Gene3D" id="3.40.50.720">
    <property type="entry name" value="NAD(P)-binding Rossmann-like Domain"/>
    <property type="match status" value="1"/>
</dbReference>
<accession>A0A2U2D385</accession>
<dbReference type="AlphaFoldDB" id="A0A2U2D385"/>